<dbReference type="AlphaFoldDB" id="A0A443S1N6"/>
<dbReference type="PROSITE" id="PS50056">
    <property type="entry name" value="TYR_PHOSPHATASE_2"/>
    <property type="match status" value="1"/>
</dbReference>
<accession>A0A443S1N6</accession>
<dbReference type="Proteomes" id="UP000288716">
    <property type="component" value="Unassembled WGS sequence"/>
</dbReference>
<dbReference type="STRING" id="299467.A0A443S1N6"/>
<evidence type="ECO:0000256" key="1">
    <source>
        <dbReference type="ARBA" id="ARBA00008601"/>
    </source>
</evidence>
<dbReference type="SUPFAM" id="SSF52799">
    <property type="entry name" value="(Phosphotyrosine protein) phosphatases II"/>
    <property type="match status" value="1"/>
</dbReference>
<name>A0A443S1N6_9ACAR</name>
<keyword evidence="3" id="KW-0904">Protein phosphatase</keyword>
<dbReference type="InterPro" id="IPR016130">
    <property type="entry name" value="Tyr_Pase_AS"/>
</dbReference>
<dbReference type="PROSITE" id="PS00383">
    <property type="entry name" value="TYR_PHOSPHATASE_1"/>
    <property type="match status" value="1"/>
</dbReference>
<dbReference type="InterPro" id="IPR020422">
    <property type="entry name" value="TYR_PHOSPHATASE_DUAL_dom"/>
</dbReference>
<reference evidence="6 7" key="1">
    <citation type="journal article" date="2018" name="Gigascience">
        <title>Genomes of trombidid mites reveal novel predicted allergens and laterally-transferred genes associated with secondary metabolism.</title>
        <authorList>
            <person name="Dong X."/>
            <person name="Chaisiri K."/>
            <person name="Xia D."/>
            <person name="Armstrong S.D."/>
            <person name="Fang Y."/>
            <person name="Donnelly M.J."/>
            <person name="Kadowaki T."/>
            <person name="McGarry J.W."/>
            <person name="Darby A.C."/>
            <person name="Makepeace B.L."/>
        </authorList>
    </citation>
    <scope>NUCLEOTIDE SEQUENCE [LARGE SCALE GENOMIC DNA]</scope>
    <source>
        <strain evidence="6">UoL-UT</strain>
    </source>
</reference>
<feature type="domain" description="Tyrosine-protein phosphatase" evidence="4">
    <location>
        <begin position="39"/>
        <end position="179"/>
    </location>
</feature>
<evidence type="ECO:0000313" key="6">
    <source>
        <dbReference type="EMBL" id="RWS21426.1"/>
    </source>
</evidence>
<dbReference type="OrthoDB" id="285418at2759"/>
<dbReference type="InterPro" id="IPR003595">
    <property type="entry name" value="Tyr_Pase_cat"/>
</dbReference>
<comment type="similarity">
    <text evidence="1">Belongs to the protein-tyrosine phosphatase family. Non-receptor class dual specificity subfamily.</text>
</comment>
<gene>
    <name evidence="6" type="ORF">B4U80_02110</name>
</gene>
<evidence type="ECO:0000256" key="3">
    <source>
        <dbReference type="ARBA" id="ARBA00022912"/>
    </source>
</evidence>
<dbReference type="VEuPathDB" id="VectorBase:LDEU010614"/>
<sequence>MERNDKLKNYVLNQFPTREDIEFLSDPLLEYVLDEKHAALCKITEYLYITSIGGITERNFEEHNFTTLFDMSKRPFYIPCKSIEFYKYDIEDTEDADISHVFDTFADKVHSNSNNQKKTLVHCYAGVSRSATLVLAYLMKYEKLNLRDAFNYLRERRPVVRPNNGFFKQLIAYELKLFGKTSVHMIELCDETKRLRIIVPNIFDGRKDLLDWEFDRAQKKLVESGSCR</sequence>
<dbReference type="PANTHER" id="PTHR45961">
    <property type="entry name" value="IP21249P"/>
    <property type="match status" value="1"/>
</dbReference>
<dbReference type="CDD" id="cd14514">
    <property type="entry name" value="DUSP14-like"/>
    <property type="match status" value="1"/>
</dbReference>
<evidence type="ECO:0000259" key="5">
    <source>
        <dbReference type="PROSITE" id="PS50056"/>
    </source>
</evidence>
<organism evidence="6 7">
    <name type="scientific">Leptotrombidium deliense</name>
    <dbReference type="NCBI Taxonomy" id="299467"/>
    <lineage>
        <taxon>Eukaryota</taxon>
        <taxon>Metazoa</taxon>
        <taxon>Ecdysozoa</taxon>
        <taxon>Arthropoda</taxon>
        <taxon>Chelicerata</taxon>
        <taxon>Arachnida</taxon>
        <taxon>Acari</taxon>
        <taxon>Acariformes</taxon>
        <taxon>Trombidiformes</taxon>
        <taxon>Prostigmata</taxon>
        <taxon>Anystina</taxon>
        <taxon>Parasitengona</taxon>
        <taxon>Trombiculoidea</taxon>
        <taxon>Trombiculidae</taxon>
        <taxon>Leptotrombidium</taxon>
    </lineage>
</organism>
<feature type="domain" description="Tyrosine specific protein phosphatases" evidence="5">
    <location>
        <begin position="103"/>
        <end position="158"/>
    </location>
</feature>
<keyword evidence="2" id="KW-0378">Hydrolase</keyword>
<comment type="caution">
    <text evidence="6">The sequence shown here is derived from an EMBL/GenBank/DDBJ whole genome shotgun (WGS) entry which is preliminary data.</text>
</comment>
<dbReference type="InterPro" id="IPR000340">
    <property type="entry name" value="Dual-sp_phosphatase_cat-dom"/>
</dbReference>
<dbReference type="InterPro" id="IPR029021">
    <property type="entry name" value="Prot-tyrosine_phosphatase-like"/>
</dbReference>
<evidence type="ECO:0000313" key="7">
    <source>
        <dbReference type="Proteomes" id="UP000288716"/>
    </source>
</evidence>
<dbReference type="GO" id="GO:0005737">
    <property type="term" value="C:cytoplasm"/>
    <property type="evidence" value="ECO:0007669"/>
    <property type="project" value="TreeGrafter"/>
</dbReference>
<proteinExistence type="inferred from homology"/>
<dbReference type="PROSITE" id="PS50054">
    <property type="entry name" value="TYR_PHOSPHATASE_DUAL"/>
    <property type="match status" value="1"/>
</dbReference>
<dbReference type="EMBL" id="NCKV01012272">
    <property type="protein sequence ID" value="RWS21426.1"/>
    <property type="molecule type" value="Genomic_DNA"/>
</dbReference>
<dbReference type="Gene3D" id="3.90.190.10">
    <property type="entry name" value="Protein tyrosine phosphatase superfamily"/>
    <property type="match status" value="1"/>
</dbReference>
<dbReference type="Pfam" id="PF00782">
    <property type="entry name" value="DSPc"/>
    <property type="match status" value="1"/>
</dbReference>
<dbReference type="GO" id="GO:0004721">
    <property type="term" value="F:phosphoprotein phosphatase activity"/>
    <property type="evidence" value="ECO:0007669"/>
    <property type="project" value="UniProtKB-KW"/>
</dbReference>
<keyword evidence="7" id="KW-1185">Reference proteome</keyword>
<evidence type="ECO:0000256" key="2">
    <source>
        <dbReference type="ARBA" id="ARBA00022801"/>
    </source>
</evidence>
<dbReference type="InterPro" id="IPR052103">
    <property type="entry name" value="Dual_spec_Phospatases"/>
</dbReference>
<dbReference type="PANTHER" id="PTHR45961:SF6">
    <property type="entry name" value="IP21249P"/>
    <property type="match status" value="1"/>
</dbReference>
<dbReference type="InterPro" id="IPR000387">
    <property type="entry name" value="Tyr_Pase_dom"/>
</dbReference>
<dbReference type="SMART" id="SM00195">
    <property type="entry name" value="DSPc"/>
    <property type="match status" value="1"/>
</dbReference>
<protein>
    <submittedName>
        <fullName evidence="6">Dual specificity protein phosphatase 14-like isoform X2</fullName>
    </submittedName>
</protein>
<dbReference type="SMART" id="SM00404">
    <property type="entry name" value="PTPc_motif"/>
    <property type="match status" value="1"/>
</dbReference>
<evidence type="ECO:0000259" key="4">
    <source>
        <dbReference type="PROSITE" id="PS50054"/>
    </source>
</evidence>